<keyword evidence="6" id="KW-1185">Reference proteome</keyword>
<comment type="similarity">
    <text evidence="2 4">Belongs to the glucose-6-phosphate 1-epimerase family.</text>
</comment>
<dbReference type="PANTHER" id="PTHR11122">
    <property type="entry name" value="APOSPORY-ASSOCIATED PROTEIN C-RELATED"/>
    <property type="match status" value="1"/>
</dbReference>
<dbReference type="InterPro" id="IPR008183">
    <property type="entry name" value="Aldose_1/G6P_1-epimerase"/>
</dbReference>
<organism evidence="5 6">
    <name type="scientific">Atopomonas hussainii</name>
    <dbReference type="NCBI Taxonomy" id="1429083"/>
    <lineage>
        <taxon>Bacteria</taxon>
        <taxon>Pseudomonadati</taxon>
        <taxon>Pseudomonadota</taxon>
        <taxon>Gammaproteobacteria</taxon>
        <taxon>Pseudomonadales</taxon>
        <taxon>Pseudomonadaceae</taxon>
        <taxon>Atopomonas</taxon>
    </lineage>
</organism>
<dbReference type="InterPro" id="IPR014718">
    <property type="entry name" value="GH-type_carb-bd"/>
</dbReference>
<evidence type="ECO:0000313" key="5">
    <source>
        <dbReference type="EMBL" id="SEL14388.1"/>
    </source>
</evidence>
<evidence type="ECO:0000256" key="3">
    <source>
        <dbReference type="ARBA" id="ARBA00023235"/>
    </source>
</evidence>
<evidence type="ECO:0000256" key="1">
    <source>
        <dbReference type="ARBA" id="ARBA00001096"/>
    </source>
</evidence>
<dbReference type="Pfam" id="PF01263">
    <property type="entry name" value="Aldose_epim"/>
    <property type="match status" value="1"/>
</dbReference>
<dbReference type="InterPro" id="IPR025532">
    <property type="entry name" value="G6P_1-epimerase"/>
</dbReference>
<evidence type="ECO:0000313" key="6">
    <source>
        <dbReference type="Proteomes" id="UP000185766"/>
    </source>
</evidence>
<evidence type="ECO:0000256" key="4">
    <source>
        <dbReference type="PIRNR" id="PIRNR016020"/>
    </source>
</evidence>
<dbReference type="PANTHER" id="PTHR11122:SF13">
    <property type="entry name" value="GLUCOSE-6-PHOSPHATE 1-EPIMERASE"/>
    <property type="match status" value="1"/>
</dbReference>
<dbReference type="GO" id="GO:0047938">
    <property type="term" value="F:glucose-6-phosphate 1-epimerase activity"/>
    <property type="evidence" value="ECO:0007669"/>
    <property type="project" value="UniProtKB-UniRule"/>
</dbReference>
<protein>
    <recommendedName>
        <fullName evidence="4">Putative glucose-6-phosphate 1-epimerase</fullName>
        <ecNumber evidence="4">5.1.3.15</ecNumber>
    </recommendedName>
</protein>
<dbReference type="EC" id="5.1.3.15" evidence="4"/>
<dbReference type="PIRSF" id="PIRSF016020">
    <property type="entry name" value="PHexose_mutarotase"/>
    <property type="match status" value="1"/>
</dbReference>
<gene>
    <name evidence="5" type="ORF">SAMN05216214_108184</name>
</gene>
<dbReference type="RefSeq" id="WP_074867717.1">
    <property type="nucleotide sequence ID" value="NZ_FOAS01000008.1"/>
</dbReference>
<name>A0A1H7MUB3_9GAMM</name>
<sequence length="294" mass="32744">MSPCAQPLAPFAALFAQANFNQSPLARSHWQGRELLLVQTTHMQAVVSVQGAQLLHFQPSGERPWLWCSTLWPEKGAIRGGVPVCWPWFGPHASDKSLPAHGWARISQWQLLDVLLEGEALLLNWQLRCADYQAQLQMRLGQTFSLKLITQNLGGQALPLSQALHAYWQVSFIDNACETSLADARYHDKLDGEHKQQLGTVRFNQPLDRVYFAEKTLCLHDSVWRRQLLIDKHGSDSSVLWHPGRQGLADAPPVLAAGFVCAEVADGLAEPCVLQPGERKELIMTAHSAPLVLE</sequence>
<reference evidence="5 6" key="1">
    <citation type="submission" date="2016-10" db="EMBL/GenBank/DDBJ databases">
        <authorList>
            <person name="de Groot N.N."/>
        </authorList>
    </citation>
    <scope>NUCLEOTIDE SEQUENCE [LARGE SCALE GENOMIC DNA]</scope>
    <source>
        <strain evidence="5 6">JCM 19513</strain>
    </source>
</reference>
<dbReference type="SUPFAM" id="SSF74650">
    <property type="entry name" value="Galactose mutarotase-like"/>
    <property type="match status" value="1"/>
</dbReference>
<dbReference type="Gene3D" id="2.70.98.10">
    <property type="match status" value="1"/>
</dbReference>
<dbReference type="STRING" id="1429083.GCA_001885685_00090"/>
<dbReference type="Proteomes" id="UP000185766">
    <property type="component" value="Unassembled WGS sequence"/>
</dbReference>
<proteinExistence type="inferred from homology"/>
<dbReference type="InterPro" id="IPR011013">
    <property type="entry name" value="Gal_mutarotase_sf_dom"/>
</dbReference>
<accession>A0A1H7MUB3</accession>
<dbReference type="AlphaFoldDB" id="A0A1H7MUB3"/>
<dbReference type="GO" id="GO:0030246">
    <property type="term" value="F:carbohydrate binding"/>
    <property type="evidence" value="ECO:0007669"/>
    <property type="project" value="UniProtKB-UniRule"/>
</dbReference>
<comment type="catalytic activity">
    <reaction evidence="1">
        <text>alpha-D-glucose 6-phosphate = beta-D-glucose 6-phosphate</text>
        <dbReference type="Rhea" id="RHEA:16249"/>
        <dbReference type="ChEBI" id="CHEBI:58225"/>
        <dbReference type="ChEBI" id="CHEBI:58247"/>
        <dbReference type="EC" id="5.1.3.15"/>
    </reaction>
</comment>
<dbReference type="GO" id="GO:0005975">
    <property type="term" value="P:carbohydrate metabolic process"/>
    <property type="evidence" value="ECO:0007669"/>
    <property type="project" value="InterPro"/>
</dbReference>
<keyword evidence="3 4" id="KW-0413">Isomerase</keyword>
<dbReference type="EMBL" id="FOAS01000008">
    <property type="protein sequence ID" value="SEL14388.1"/>
    <property type="molecule type" value="Genomic_DNA"/>
</dbReference>
<dbReference type="CDD" id="cd09020">
    <property type="entry name" value="D-hex-6-P-epi_like"/>
    <property type="match status" value="1"/>
</dbReference>
<evidence type="ECO:0000256" key="2">
    <source>
        <dbReference type="ARBA" id="ARBA00005866"/>
    </source>
</evidence>